<organism evidence="1 2">
    <name type="scientific">Spirosoma profusum</name>
    <dbReference type="NCBI Taxonomy" id="2771354"/>
    <lineage>
        <taxon>Bacteria</taxon>
        <taxon>Pseudomonadati</taxon>
        <taxon>Bacteroidota</taxon>
        <taxon>Cytophagia</taxon>
        <taxon>Cytophagales</taxon>
        <taxon>Cytophagaceae</taxon>
        <taxon>Spirosoma</taxon>
    </lineage>
</organism>
<proteinExistence type="predicted"/>
<comment type="caution">
    <text evidence="1">The sequence shown here is derived from an EMBL/GenBank/DDBJ whole genome shotgun (WGS) entry which is preliminary data.</text>
</comment>
<reference evidence="1" key="1">
    <citation type="submission" date="2020-09" db="EMBL/GenBank/DDBJ databases">
        <authorList>
            <person name="Kim M.K."/>
        </authorList>
    </citation>
    <scope>NUCLEOTIDE SEQUENCE</scope>
    <source>
        <strain evidence="1">BT702</strain>
    </source>
</reference>
<protein>
    <submittedName>
        <fullName evidence="1">Uncharacterized protein</fullName>
    </submittedName>
</protein>
<dbReference type="RefSeq" id="WP_190890988.1">
    <property type="nucleotide sequence ID" value="NZ_JACWZY010000031.1"/>
</dbReference>
<keyword evidence="2" id="KW-1185">Reference proteome</keyword>
<dbReference type="AlphaFoldDB" id="A0A926Y1S0"/>
<dbReference type="Proteomes" id="UP000598820">
    <property type="component" value="Unassembled WGS sequence"/>
</dbReference>
<accession>A0A926Y1S0</accession>
<evidence type="ECO:0000313" key="2">
    <source>
        <dbReference type="Proteomes" id="UP000598820"/>
    </source>
</evidence>
<gene>
    <name evidence="1" type="ORF">IC229_27540</name>
</gene>
<evidence type="ECO:0000313" key="1">
    <source>
        <dbReference type="EMBL" id="MBD2704425.1"/>
    </source>
</evidence>
<sequence>MTIARVSITGRNFLGASISRISRRLHGRVVNMYGGHSIGGSLIGMSGQVMSRYF</sequence>
<name>A0A926Y1S0_9BACT</name>
<dbReference type="EMBL" id="JACWZY010000031">
    <property type="protein sequence ID" value="MBD2704425.1"/>
    <property type="molecule type" value="Genomic_DNA"/>
</dbReference>